<sequence>MVSISPDEPVRAAVTLGGRQLSYLDFGGPGPVLFALHGHFGEARTFAGLARALAPEWRVIALDQRGHGRSDRPADFTREGYVQDAAGVLSRLRLGPVTVLGHSLGGVNAYQLAARHPYLVDSLIVEDIGAEVAGDLSFCLSWPHRAPTRTALVERLGEAAPYLVDAIREHADGWGLAFRPGDMVASQQELNGVHWIDWLASACPALLVRGTRSGVLSAEHARDMAARRPDTRLAELVTGHTVHESDPAGFAAIVRSFLLHSR</sequence>
<evidence type="ECO:0000313" key="3">
    <source>
        <dbReference type="EMBL" id="GAA3591933.1"/>
    </source>
</evidence>
<protein>
    <submittedName>
        <fullName evidence="3">Alpha/beta hydrolase</fullName>
    </submittedName>
</protein>
<dbReference type="PRINTS" id="PR00111">
    <property type="entry name" value="ABHYDROLASE"/>
</dbReference>
<dbReference type="SUPFAM" id="SSF53474">
    <property type="entry name" value="alpha/beta-Hydrolases"/>
    <property type="match status" value="1"/>
</dbReference>
<dbReference type="PANTHER" id="PTHR46118">
    <property type="entry name" value="PROTEIN ABHD11"/>
    <property type="match status" value="1"/>
</dbReference>
<evidence type="ECO:0000259" key="2">
    <source>
        <dbReference type="Pfam" id="PF00561"/>
    </source>
</evidence>
<dbReference type="GO" id="GO:0016787">
    <property type="term" value="F:hydrolase activity"/>
    <property type="evidence" value="ECO:0007669"/>
    <property type="project" value="UniProtKB-KW"/>
</dbReference>
<proteinExistence type="predicted"/>
<dbReference type="PANTHER" id="PTHR46118:SF4">
    <property type="entry name" value="PROTEIN ABHD11"/>
    <property type="match status" value="1"/>
</dbReference>
<name>A0ABP6YX77_9ACTN</name>
<dbReference type="RefSeq" id="WP_345571714.1">
    <property type="nucleotide sequence ID" value="NZ_BAABDQ010000027.1"/>
</dbReference>
<dbReference type="InterPro" id="IPR029058">
    <property type="entry name" value="AB_hydrolase_fold"/>
</dbReference>
<dbReference type="Gene3D" id="3.40.50.1820">
    <property type="entry name" value="alpha/beta hydrolase"/>
    <property type="match status" value="1"/>
</dbReference>
<feature type="domain" description="AB hydrolase-1" evidence="2">
    <location>
        <begin position="31"/>
        <end position="128"/>
    </location>
</feature>
<gene>
    <name evidence="3" type="ORF">GCM10022419_088470</name>
</gene>
<evidence type="ECO:0000256" key="1">
    <source>
        <dbReference type="ARBA" id="ARBA00022801"/>
    </source>
</evidence>
<keyword evidence="4" id="KW-1185">Reference proteome</keyword>
<reference evidence="4" key="1">
    <citation type="journal article" date="2019" name="Int. J. Syst. Evol. Microbiol.">
        <title>The Global Catalogue of Microorganisms (GCM) 10K type strain sequencing project: providing services to taxonomists for standard genome sequencing and annotation.</title>
        <authorList>
            <consortium name="The Broad Institute Genomics Platform"/>
            <consortium name="The Broad Institute Genome Sequencing Center for Infectious Disease"/>
            <person name="Wu L."/>
            <person name="Ma J."/>
        </authorList>
    </citation>
    <scope>NUCLEOTIDE SEQUENCE [LARGE SCALE GENOMIC DNA]</scope>
    <source>
        <strain evidence="4">JCM 17326</strain>
    </source>
</reference>
<comment type="caution">
    <text evidence="3">The sequence shown here is derived from an EMBL/GenBank/DDBJ whole genome shotgun (WGS) entry which is preliminary data.</text>
</comment>
<evidence type="ECO:0000313" key="4">
    <source>
        <dbReference type="Proteomes" id="UP001500630"/>
    </source>
</evidence>
<dbReference type="InterPro" id="IPR000073">
    <property type="entry name" value="AB_hydrolase_1"/>
</dbReference>
<dbReference type="Proteomes" id="UP001500630">
    <property type="component" value="Unassembled WGS sequence"/>
</dbReference>
<dbReference type="Pfam" id="PF00561">
    <property type="entry name" value="Abhydrolase_1"/>
    <property type="match status" value="1"/>
</dbReference>
<dbReference type="EMBL" id="BAABDQ010000027">
    <property type="protein sequence ID" value="GAA3591933.1"/>
    <property type="molecule type" value="Genomic_DNA"/>
</dbReference>
<organism evidence="3 4">
    <name type="scientific">Nonomuraea rosea</name>
    <dbReference type="NCBI Taxonomy" id="638574"/>
    <lineage>
        <taxon>Bacteria</taxon>
        <taxon>Bacillati</taxon>
        <taxon>Actinomycetota</taxon>
        <taxon>Actinomycetes</taxon>
        <taxon>Streptosporangiales</taxon>
        <taxon>Streptosporangiaceae</taxon>
        <taxon>Nonomuraea</taxon>
    </lineage>
</organism>
<accession>A0ABP6YX77</accession>
<keyword evidence="1 3" id="KW-0378">Hydrolase</keyword>